<dbReference type="Pfam" id="PF25944">
    <property type="entry name" value="Beta-barrel_RND"/>
    <property type="match status" value="1"/>
</dbReference>
<feature type="domain" description="Multidrug resistance protein MdtA-like beta-barrel" evidence="5">
    <location>
        <begin position="218"/>
        <end position="299"/>
    </location>
</feature>
<dbReference type="Gene3D" id="1.10.287.470">
    <property type="entry name" value="Helix hairpin bin"/>
    <property type="match status" value="1"/>
</dbReference>
<dbReference type="SUPFAM" id="SSF111369">
    <property type="entry name" value="HlyD-like secretion proteins"/>
    <property type="match status" value="1"/>
</dbReference>
<dbReference type="InterPro" id="IPR058625">
    <property type="entry name" value="MdtA-like_BSH"/>
</dbReference>
<dbReference type="EMBL" id="CP049616">
    <property type="protein sequence ID" value="QII46168.1"/>
    <property type="molecule type" value="Genomic_DNA"/>
</dbReference>
<dbReference type="GO" id="GO:0030313">
    <property type="term" value="C:cell envelope"/>
    <property type="evidence" value="ECO:0007669"/>
    <property type="project" value="UniProtKB-SubCell"/>
</dbReference>
<dbReference type="Gene3D" id="2.40.50.100">
    <property type="match status" value="1"/>
</dbReference>
<comment type="similarity">
    <text evidence="2">Belongs to the membrane fusion protein (MFP) (TC 8.A.1) family.</text>
</comment>
<dbReference type="InterPro" id="IPR006143">
    <property type="entry name" value="RND_pump_MFP"/>
</dbReference>
<evidence type="ECO:0000313" key="8">
    <source>
        <dbReference type="Proteomes" id="UP000502928"/>
    </source>
</evidence>
<sequence>MGNHSNPYKHINNPNIVSFYMKAIKSISLLVGALMIISCGGKNQQAQGTAPQAPSLEVSTLEKQDITLYNSYSTNIQGVQNVEIWPKVSGFVQQIYVEEGQQVKKGQSLFKLETQTLSQDAKAAKAAVNVAQVEVDKLVPLVEKNIISEVQLETAKAQLEQAKSNYSSIAANIGYSNIVSPVNGYIGEIPFKVGALVSGTMAQPLTVVSDISSVRAYFSMTEKELLQMKSEMADKGTTASSENAPEVELVMINGETYPQKGKIAMVNNIINPTTGSVTLRADFDNPNRLLSSGSTGTIKVPSSHEDVFVIPQFATVDLQGTKMVFVLNDDNTVKTVPLNIVAQTNTEFVVEDGLEAGSTIVTEGVSKLKDGQTINPVKQ</sequence>
<feature type="domain" description="Multidrug resistance protein MdtA-like barrel-sandwich hybrid" evidence="4">
    <location>
        <begin position="81"/>
        <end position="208"/>
    </location>
</feature>
<evidence type="ECO:0000256" key="2">
    <source>
        <dbReference type="ARBA" id="ARBA00009477"/>
    </source>
</evidence>
<dbReference type="Pfam" id="PF25967">
    <property type="entry name" value="RND-MFP_C"/>
    <property type="match status" value="1"/>
</dbReference>
<dbReference type="KEGG" id="mut:GVT53_16280"/>
<comment type="subcellular location">
    <subcellularLocation>
        <location evidence="1">Cell envelope</location>
    </subcellularLocation>
</comment>
<accession>A0A6G7J6G0</accession>
<dbReference type="AlphaFoldDB" id="A0A6G7J6G0"/>
<dbReference type="GO" id="GO:0046677">
    <property type="term" value="P:response to antibiotic"/>
    <property type="evidence" value="ECO:0007669"/>
    <property type="project" value="TreeGrafter"/>
</dbReference>
<evidence type="ECO:0000313" key="7">
    <source>
        <dbReference type="EMBL" id="QII46168.1"/>
    </source>
</evidence>
<keyword evidence="3" id="KW-0175">Coiled coil</keyword>
<dbReference type="PANTHER" id="PTHR30158">
    <property type="entry name" value="ACRA/E-RELATED COMPONENT OF DRUG EFFLUX TRANSPORTER"/>
    <property type="match status" value="1"/>
</dbReference>
<feature type="coiled-coil region" evidence="3">
    <location>
        <begin position="145"/>
        <end position="172"/>
    </location>
</feature>
<dbReference type="Gene3D" id="2.40.420.20">
    <property type="match status" value="1"/>
</dbReference>
<dbReference type="InterPro" id="IPR058627">
    <property type="entry name" value="MdtA-like_C"/>
</dbReference>
<reference evidence="7 8" key="1">
    <citation type="submission" date="2020-02" db="EMBL/GenBank/DDBJ databases">
        <title>Complete genome of Muricauda sp. 501str8.</title>
        <authorList>
            <person name="Dong B."/>
            <person name="Zhu S."/>
            <person name="Yang J."/>
            <person name="Chen J."/>
        </authorList>
    </citation>
    <scope>NUCLEOTIDE SEQUENCE [LARGE SCALE GENOMIC DNA]</scope>
    <source>
        <strain evidence="7 8">501str8</strain>
    </source>
</reference>
<evidence type="ECO:0000259" key="4">
    <source>
        <dbReference type="Pfam" id="PF25917"/>
    </source>
</evidence>
<dbReference type="GO" id="GO:0005886">
    <property type="term" value="C:plasma membrane"/>
    <property type="evidence" value="ECO:0007669"/>
    <property type="project" value="TreeGrafter"/>
</dbReference>
<evidence type="ECO:0000256" key="3">
    <source>
        <dbReference type="SAM" id="Coils"/>
    </source>
</evidence>
<dbReference type="Gene3D" id="2.40.30.170">
    <property type="match status" value="1"/>
</dbReference>
<keyword evidence="8" id="KW-1185">Reference proteome</keyword>
<dbReference type="NCBIfam" id="TIGR01730">
    <property type="entry name" value="RND_mfp"/>
    <property type="match status" value="1"/>
</dbReference>
<dbReference type="Proteomes" id="UP000502928">
    <property type="component" value="Chromosome"/>
</dbReference>
<protein>
    <submittedName>
        <fullName evidence="7">Efflux RND transporter periplasmic adaptor subunit</fullName>
    </submittedName>
</protein>
<proteinExistence type="inferred from homology"/>
<dbReference type="GO" id="GO:0022857">
    <property type="term" value="F:transmembrane transporter activity"/>
    <property type="evidence" value="ECO:0007669"/>
    <property type="project" value="InterPro"/>
</dbReference>
<evidence type="ECO:0000259" key="6">
    <source>
        <dbReference type="Pfam" id="PF25967"/>
    </source>
</evidence>
<feature type="domain" description="Multidrug resistance protein MdtA-like C-terminal permuted SH3" evidence="6">
    <location>
        <begin position="307"/>
        <end position="366"/>
    </location>
</feature>
<gene>
    <name evidence="7" type="ORF">GVT53_16280</name>
</gene>
<dbReference type="InterPro" id="IPR058626">
    <property type="entry name" value="MdtA-like_b-barrel"/>
</dbReference>
<evidence type="ECO:0000259" key="5">
    <source>
        <dbReference type="Pfam" id="PF25944"/>
    </source>
</evidence>
<dbReference type="Pfam" id="PF25917">
    <property type="entry name" value="BSH_RND"/>
    <property type="match status" value="1"/>
</dbReference>
<organism evidence="7 8">
    <name type="scientific">Flagellimonas oceani</name>
    <dbReference type="NCBI Taxonomy" id="2698672"/>
    <lineage>
        <taxon>Bacteria</taxon>
        <taxon>Pseudomonadati</taxon>
        <taxon>Bacteroidota</taxon>
        <taxon>Flavobacteriia</taxon>
        <taxon>Flavobacteriales</taxon>
        <taxon>Flavobacteriaceae</taxon>
        <taxon>Flagellimonas</taxon>
    </lineage>
</organism>
<evidence type="ECO:0000256" key="1">
    <source>
        <dbReference type="ARBA" id="ARBA00004196"/>
    </source>
</evidence>
<dbReference type="PANTHER" id="PTHR30158:SF23">
    <property type="entry name" value="MULTIDRUG RESISTANCE PROTEIN MEXA"/>
    <property type="match status" value="1"/>
</dbReference>
<name>A0A6G7J6G0_9FLAO</name>